<organism evidence="1 2">
    <name type="scientific">Brucella rhizosphaerae</name>
    <dbReference type="NCBI Taxonomy" id="571254"/>
    <lineage>
        <taxon>Bacteria</taxon>
        <taxon>Pseudomonadati</taxon>
        <taxon>Pseudomonadota</taxon>
        <taxon>Alphaproteobacteria</taxon>
        <taxon>Hyphomicrobiales</taxon>
        <taxon>Brucellaceae</taxon>
        <taxon>Brucella/Ochrobactrum group</taxon>
        <taxon>Brucella</taxon>
    </lineage>
</organism>
<dbReference type="RefSeq" id="WP_167382825.1">
    <property type="nucleotide sequence ID" value="NZ_JBHEEL010000003.1"/>
</dbReference>
<dbReference type="EMBL" id="NNRK01000034">
    <property type="protein sequence ID" value="OYR09502.1"/>
    <property type="molecule type" value="Genomic_DNA"/>
</dbReference>
<name>A0A256F3T1_9HYPH</name>
<protein>
    <submittedName>
        <fullName evidence="1">Uncharacterized protein</fullName>
    </submittedName>
</protein>
<keyword evidence="2" id="KW-1185">Reference proteome</keyword>
<evidence type="ECO:0000313" key="2">
    <source>
        <dbReference type="Proteomes" id="UP000216345"/>
    </source>
</evidence>
<accession>A0A256F3T1</accession>
<sequence length="49" mass="5739">MAGAIMRQPFFKALPEKYETVFGQDARKKQMLRRADLIQSDRTALYCMI</sequence>
<evidence type="ECO:0000313" key="1">
    <source>
        <dbReference type="EMBL" id="OYR09502.1"/>
    </source>
</evidence>
<comment type="caution">
    <text evidence="1">The sequence shown here is derived from an EMBL/GenBank/DDBJ whole genome shotgun (WGS) entry which is preliminary data.</text>
</comment>
<dbReference type="AlphaFoldDB" id="A0A256F3T1"/>
<reference evidence="1 2" key="1">
    <citation type="submission" date="2017-07" db="EMBL/GenBank/DDBJ databases">
        <title>Phylogenetic study on the rhizospheric bacterium Ochrobactrum sp. A44.</title>
        <authorList>
            <person name="Krzyzanowska D.M."/>
            <person name="Ossowicki A."/>
            <person name="Rajewska M."/>
            <person name="Maciag T."/>
            <person name="Kaczynski Z."/>
            <person name="Czerwicka M."/>
            <person name="Jafra S."/>
        </authorList>
    </citation>
    <scope>NUCLEOTIDE SEQUENCE [LARGE SCALE GENOMIC DNA]</scope>
    <source>
        <strain evidence="1 2">PR17</strain>
    </source>
</reference>
<dbReference type="Proteomes" id="UP000216345">
    <property type="component" value="Unassembled WGS sequence"/>
</dbReference>
<gene>
    <name evidence="1" type="ORF">CEV32_1932</name>
</gene>
<proteinExistence type="predicted"/>